<keyword evidence="1" id="KW-0732">Signal</keyword>
<organism evidence="2 3">
    <name type="scientific">Aeromicrobium erythreum</name>
    <dbReference type="NCBI Taxonomy" id="2041"/>
    <lineage>
        <taxon>Bacteria</taxon>
        <taxon>Bacillati</taxon>
        <taxon>Actinomycetota</taxon>
        <taxon>Actinomycetes</taxon>
        <taxon>Propionibacteriales</taxon>
        <taxon>Nocardioidaceae</taxon>
        <taxon>Aeromicrobium</taxon>
    </lineage>
</organism>
<protein>
    <submittedName>
        <fullName evidence="2">Uncharacterized protein</fullName>
    </submittedName>
</protein>
<feature type="chain" id="PRO_5006847798" evidence="1">
    <location>
        <begin position="34"/>
        <end position="534"/>
    </location>
</feature>
<gene>
    <name evidence="2" type="ORF">AERYTH_09805</name>
</gene>
<keyword evidence="3" id="KW-1185">Reference proteome</keyword>
<dbReference type="Gene3D" id="2.60.40.2700">
    <property type="match status" value="1"/>
</dbReference>
<accession>A0A0U4CAY6</accession>
<dbReference type="Proteomes" id="UP000067689">
    <property type="component" value="Chromosome"/>
</dbReference>
<dbReference type="RefSeq" id="WP_067857893.1">
    <property type="nucleotide sequence ID" value="NZ_CP011502.1"/>
</dbReference>
<dbReference type="STRING" id="2041.AERYTH_09805"/>
<sequence length="534" mass="56743">MPHPSRGRRAPVTVLSAVLVTGVLAVTASSAQAAPPTPAPVLAVVVADADDPTTYPNGTSAALDDVDRVLARWRAETGWVFGRGRTVTTSQAPTSCAEEDVRRWAAAQLDGTDLADTDVSVLALTPCDDPSWTIERRGDDPATIGLSLGRDAVRPTLHPLVGRVARVPTVHARILDDDGRVVQVAANPYGGTGTGAASLGSEPGALDSVVRSALGVLQAGEVAVFDGDDDLDETRTFELASRGAASGLRGLAVRDASTGHRLWFDYRDRTGLDADAPYGGERRSHRVRWTTGVTVTSTEQGLLNLVPRAAPADDGSPSWDGAFGPGTTLRSGRLTVVFGEQAERATVTVTREGRYDAAFEGGVPRVVGSVRVGGTARVAYDAISPEPTTHGVQWYLDGEPVRGATGQTFRLGRDDLHARLSVRLRADRDRYVPIDRTAAGVRVGAGVFSAPRPVVRGSLRVGTRASVSLGTWTPRSTYTAVQWYADGKALRRADDRTLLVTRALRGKQLSVRVRGTRVAYQDLTLTSLARRVPR</sequence>
<dbReference type="EMBL" id="CP011502">
    <property type="protein sequence ID" value="ALX04974.1"/>
    <property type="molecule type" value="Genomic_DNA"/>
</dbReference>
<dbReference type="KEGG" id="aer:AERYTH_09805"/>
<evidence type="ECO:0000313" key="3">
    <source>
        <dbReference type="Proteomes" id="UP000067689"/>
    </source>
</evidence>
<feature type="signal peptide" evidence="1">
    <location>
        <begin position="1"/>
        <end position="33"/>
    </location>
</feature>
<evidence type="ECO:0000313" key="2">
    <source>
        <dbReference type="EMBL" id="ALX04974.1"/>
    </source>
</evidence>
<name>A0A0U4CAY6_9ACTN</name>
<dbReference type="PATRIC" id="fig|2041.4.peg.2049"/>
<dbReference type="AlphaFoldDB" id="A0A0U4CAY6"/>
<reference evidence="2 3" key="1">
    <citation type="journal article" date="1991" name="Int. J. Syst. Bacteriol.">
        <title>Description of the erythromycin-producing bacterium Arthrobacter sp. strain NRRL B-3381 as Aeromicrobium erythreum gen. nov., sp. nov.</title>
        <authorList>
            <person name="Miller E.S."/>
            <person name="Woese C.R."/>
            <person name="Brenner S."/>
        </authorList>
    </citation>
    <scope>NUCLEOTIDE SEQUENCE [LARGE SCALE GENOMIC DNA]</scope>
    <source>
        <strain evidence="2 3">AR18</strain>
    </source>
</reference>
<evidence type="ECO:0000256" key="1">
    <source>
        <dbReference type="SAM" id="SignalP"/>
    </source>
</evidence>
<proteinExistence type="predicted"/>
<dbReference type="OrthoDB" id="614750at2"/>